<keyword evidence="1" id="KW-0472">Membrane</keyword>
<reference evidence="2 4" key="1">
    <citation type="submission" date="2015-12" db="EMBL/GenBank/DDBJ databases">
        <title>Intraspecies pangenome expansion in the marine bacterium Alteromonas.</title>
        <authorList>
            <person name="Lopez-Perez M."/>
            <person name="Rodriguez-Valera F."/>
        </authorList>
    </citation>
    <scope>NUCLEOTIDE SEQUENCE [LARGE SCALE GENOMIC DNA]</scope>
    <source>
        <strain evidence="2 4">LMG 21861</strain>
    </source>
</reference>
<evidence type="ECO:0000313" key="3">
    <source>
        <dbReference type="EMBL" id="MDO6576363.1"/>
    </source>
</evidence>
<proteinExistence type="predicted"/>
<dbReference type="Proteomes" id="UP001170717">
    <property type="component" value="Unassembled WGS sequence"/>
</dbReference>
<name>A0AAW7YYL6_9ALTE</name>
<protein>
    <submittedName>
        <fullName evidence="3">Uncharacterized protein</fullName>
    </submittedName>
</protein>
<dbReference type="AlphaFoldDB" id="A0AAW7YYL6"/>
<keyword evidence="4" id="KW-1185">Reference proteome</keyword>
<sequence length="135" mass="15226">MHRFKPERLNDDQSSFKKNYASSVYAWVFSIVVSVLVFSAPFSAYSANDTASFNEQTPQISFSDFGLSVATRFGFTQHNQKQDADLDNSDEHLLLFGYQPHLVLVNFSGAIFSKPFEYIAFHWKGISSRGPPSSL</sequence>
<dbReference type="Proteomes" id="UP000056750">
    <property type="component" value="Chromosome"/>
</dbReference>
<gene>
    <name evidence="2" type="ORF">AVL57_05190</name>
    <name evidence="3" type="ORF">Q4527_03135</name>
</gene>
<accession>A0AAW7YYL6</accession>
<dbReference type="EMBL" id="JAUOQI010000002">
    <property type="protein sequence ID" value="MDO6576363.1"/>
    <property type="molecule type" value="Genomic_DNA"/>
</dbReference>
<evidence type="ECO:0000313" key="5">
    <source>
        <dbReference type="Proteomes" id="UP001170717"/>
    </source>
</evidence>
<feature type="transmembrane region" description="Helical" evidence="1">
    <location>
        <begin position="24"/>
        <end position="45"/>
    </location>
</feature>
<reference evidence="3" key="2">
    <citation type="submission" date="2023-07" db="EMBL/GenBank/DDBJ databases">
        <title>Genome content predicts the carbon catabolic preferences of heterotrophic bacteria.</title>
        <authorList>
            <person name="Gralka M."/>
        </authorList>
    </citation>
    <scope>NUCLEOTIDE SEQUENCE</scope>
    <source>
        <strain evidence="3">F2M12</strain>
    </source>
</reference>
<organism evidence="3 5">
    <name type="scientific">Alteromonas stellipolaris</name>
    <dbReference type="NCBI Taxonomy" id="233316"/>
    <lineage>
        <taxon>Bacteria</taxon>
        <taxon>Pseudomonadati</taxon>
        <taxon>Pseudomonadota</taxon>
        <taxon>Gammaproteobacteria</taxon>
        <taxon>Alteromonadales</taxon>
        <taxon>Alteromonadaceae</taxon>
        <taxon>Alteromonas/Salinimonas group</taxon>
        <taxon>Alteromonas</taxon>
    </lineage>
</organism>
<evidence type="ECO:0000313" key="4">
    <source>
        <dbReference type="Proteomes" id="UP000056750"/>
    </source>
</evidence>
<dbReference type="RefSeq" id="WP_057793721.1">
    <property type="nucleotide sequence ID" value="NZ_CAXIBE010000006.1"/>
</dbReference>
<evidence type="ECO:0000313" key="2">
    <source>
        <dbReference type="EMBL" id="AMJ73421.1"/>
    </source>
</evidence>
<evidence type="ECO:0000256" key="1">
    <source>
        <dbReference type="SAM" id="Phobius"/>
    </source>
</evidence>
<dbReference type="KEGG" id="asq:AVL57_05190"/>
<keyword evidence="1" id="KW-0812">Transmembrane</keyword>
<keyword evidence="1" id="KW-1133">Transmembrane helix</keyword>
<dbReference type="EMBL" id="CP013926">
    <property type="protein sequence ID" value="AMJ73421.1"/>
    <property type="molecule type" value="Genomic_DNA"/>
</dbReference>